<evidence type="ECO:0000313" key="3">
    <source>
        <dbReference type="Proteomes" id="UP000565468"/>
    </source>
</evidence>
<evidence type="ECO:0000313" key="2">
    <source>
        <dbReference type="EMBL" id="NMO96646.1"/>
    </source>
</evidence>
<keyword evidence="3" id="KW-1185">Reference proteome</keyword>
<dbReference type="Proteomes" id="UP000565468">
    <property type="component" value="Unassembled WGS sequence"/>
</dbReference>
<dbReference type="RefSeq" id="WP_169505437.1">
    <property type="nucleotide sequence ID" value="NZ_JABBPN010000011.1"/>
</dbReference>
<proteinExistence type="predicted"/>
<feature type="signal peptide" evidence="1">
    <location>
        <begin position="1"/>
        <end position="28"/>
    </location>
</feature>
<sequence length="286" mass="31572">MKFKKLLLTLLTLALLIVLALPSSLVTAQESHLYPESTLTTTEDDVSYEPIAEEEILAPEGQNAAEVSISHEQIAHSLGIKAGNYDELQSDPNAERKTYYYIEYTTVDSSDKSTNSTALSESTVTVVPPEQFSQFIENKERDYELSKNNTTVINPLSKGDSGGIAVSVTLRSNAKPTIESTAEVVAIVGDKPKMIQFFTTFYKGDTRKHSGSSVSTAFKKEYQKSNVRVGASATHFHTVSKTGFYYSTVKLKVFDGFIVVSPVGEKDFLSNIILLNKNGIPYPFYY</sequence>
<organism evidence="2 3">
    <name type="scientific">Paenibacillus lemnae</name>
    <dbReference type="NCBI Taxonomy" id="1330551"/>
    <lineage>
        <taxon>Bacteria</taxon>
        <taxon>Bacillati</taxon>
        <taxon>Bacillota</taxon>
        <taxon>Bacilli</taxon>
        <taxon>Bacillales</taxon>
        <taxon>Paenibacillaceae</taxon>
        <taxon>Paenibacillus</taxon>
    </lineage>
</organism>
<protein>
    <submittedName>
        <fullName evidence="2">Uncharacterized protein</fullName>
    </submittedName>
</protein>
<feature type="chain" id="PRO_5039137969" evidence="1">
    <location>
        <begin position="29"/>
        <end position="286"/>
    </location>
</feature>
<evidence type="ECO:0000256" key="1">
    <source>
        <dbReference type="SAM" id="SignalP"/>
    </source>
</evidence>
<name>A0A848M7N6_PAELE</name>
<reference evidence="2 3" key="1">
    <citation type="submission" date="2020-04" db="EMBL/GenBank/DDBJ databases">
        <title>Paenibacillus algicola sp. nov., a novel marine bacterium producing alginate lyase.</title>
        <authorList>
            <person name="Huang H."/>
        </authorList>
    </citation>
    <scope>NUCLEOTIDE SEQUENCE [LARGE SCALE GENOMIC DNA]</scope>
    <source>
        <strain evidence="2 3">L7-75</strain>
    </source>
</reference>
<dbReference type="EMBL" id="JABBPN010000011">
    <property type="protein sequence ID" value="NMO96646.1"/>
    <property type="molecule type" value="Genomic_DNA"/>
</dbReference>
<comment type="caution">
    <text evidence="2">The sequence shown here is derived from an EMBL/GenBank/DDBJ whole genome shotgun (WGS) entry which is preliminary data.</text>
</comment>
<dbReference type="AlphaFoldDB" id="A0A848M7N6"/>
<accession>A0A848M7N6</accession>
<keyword evidence="1" id="KW-0732">Signal</keyword>
<gene>
    <name evidence="2" type="ORF">HII30_12775</name>
</gene>